<dbReference type="OrthoDB" id="5862148at2759"/>
<reference evidence="2 3" key="1">
    <citation type="submission" date="2018-11" db="EMBL/GenBank/DDBJ databases">
        <authorList>
            <consortium name="Pathogen Informatics"/>
        </authorList>
    </citation>
    <scope>NUCLEOTIDE SEQUENCE [LARGE SCALE GENOMIC DNA]</scope>
</reference>
<accession>A0A3P8ETD2</accession>
<accession>A0A183GPU8</accession>
<dbReference type="WBParaSite" id="HPBE_0002471801-mRNA-1">
    <property type="protein sequence ID" value="HPBE_0002471801-mRNA-1"/>
    <property type="gene ID" value="HPBE_0002471801"/>
</dbReference>
<evidence type="ECO:0000313" key="3">
    <source>
        <dbReference type="Proteomes" id="UP000050761"/>
    </source>
</evidence>
<keyword evidence="3" id="KW-1185">Reference proteome</keyword>
<evidence type="ECO:0000256" key="1">
    <source>
        <dbReference type="SAM" id="MobiDB-lite"/>
    </source>
</evidence>
<proteinExistence type="predicted"/>
<name>A0A183GPU8_HELPZ</name>
<reference evidence="4" key="2">
    <citation type="submission" date="2019-09" db="UniProtKB">
        <authorList>
            <consortium name="WormBaseParasite"/>
        </authorList>
    </citation>
    <scope>IDENTIFICATION</scope>
</reference>
<dbReference type="AlphaFoldDB" id="A0A183GPU8"/>
<sequence length="182" mass="20702">MYNVRQPLDSWGSRGVPQEDEEQNVSLQLPCQLDRQHKFELREMAVDNKTNCELWERSAVESVMSPKDFSYLLSVALTVPVRCDGPCGGMTDANYVEFGLCEHNVCRHCYETAKSADHDGNHRAKRLEGVGRGNLAFNLQGSYHLHLQPSVESKKCSYSDSGSVRSVKHPSRRCCLRARKRW</sequence>
<protein>
    <submittedName>
        <fullName evidence="4">ZZ-type domain-containing protein</fullName>
    </submittedName>
</protein>
<evidence type="ECO:0000313" key="2">
    <source>
        <dbReference type="EMBL" id="VDP46875.1"/>
    </source>
</evidence>
<feature type="region of interest" description="Disordered" evidence="1">
    <location>
        <begin position="1"/>
        <end position="25"/>
    </location>
</feature>
<dbReference type="Proteomes" id="UP000050761">
    <property type="component" value="Unassembled WGS sequence"/>
</dbReference>
<evidence type="ECO:0000313" key="4">
    <source>
        <dbReference type="WBParaSite" id="HPBE_0002471801-mRNA-1"/>
    </source>
</evidence>
<dbReference type="EMBL" id="UZAH01036736">
    <property type="protein sequence ID" value="VDP46875.1"/>
    <property type="molecule type" value="Genomic_DNA"/>
</dbReference>
<organism evidence="3 4">
    <name type="scientific">Heligmosomoides polygyrus</name>
    <name type="common">Parasitic roundworm</name>
    <dbReference type="NCBI Taxonomy" id="6339"/>
    <lineage>
        <taxon>Eukaryota</taxon>
        <taxon>Metazoa</taxon>
        <taxon>Ecdysozoa</taxon>
        <taxon>Nematoda</taxon>
        <taxon>Chromadorea</taxon>
        <taxon>Rhabditida</taxon>
        <taxon>Rhabditina</taxon>
        <taxon>Rhabditomorpha</taxon>
        <taxon>Strongyloidea</taxon>
        <taxon>Heligmosomidae</taxon>
        <taxon>Heligmosomoides</taxon>
    </lineage>
</organism>
<gene>
    <name evidence="2" type="ORF">HPBE_LOCUS24717</name>
</gene>